<proteinExistence type="predicted"/>
<accession>A0A366B542</accession>
<dbReference type="RefSeq" id="WP_113633373.1">
    <property type="nucleotide sequence ID" value="NZ_QNUX01000001.1"/>
</dbReference>
<feature type="transmembrane region" description="Helical" evidence="1">
    <location>
        <begin position="20"/>
        <end position="37"/>
    </location>
</feature>
<keyword evidence="1" id="KW-1133">Transmembrane helix</keyword>
<evidence type="ECO:0000313" key="3">
    <source>
        <dbReference type="Proteomes" id="UP000253676"/>
    </source>
</evidence>
<dbReference type="AlphaFoldDB" id="A0A366B542"/>
<evidence type="ECO:0008006" key="4">
    <source>
        <dbReference type="Google" id="ProtNLM"/>
    </source>
</evidence>
<comment type="caution">
    <text evidence="2">The sequence shown here is derived from an EMBL/GenBank/DDBJ whole genome shotgun (WGS) entry which is preliminary data.</text>
</comment>
<keyword evidence="1" id="KW-0812">Transmembrane</keyword>
<sequence>MNNNNNNNNNNNSESGKTAAITSYILGIGVFIAMSINSEDKNAFASFHIRQGLGLTLTFISLGLIISNFDSLMISAPMWIFVFVLWSYGITSAIKGETKPVPLLGAYYQKWLSNIS</sequence>
<reference evidence="2 3" key="1">
    <citation type="submission" date="2018-07" db="EMBL/GenBank/DDBJ databases">
        <title>Complete genome sequence of Flavobacterium psychrolimnae LMG 22018.</title>
        <authorList>
            <person name="Kim D.-U."/>
        </authorList>
    </citation>
    <scope>NUCLEOTIDE SEQUENCE [LARGE SCALE GENOMIC DNA]</scope>
    <source>
        <strain evidence="2 3">LMG 22018</strain>
    </source>
</reference>
<keyword evidence="1" id="KW-0472">Membrane</keyword>
<keyword evidence="3" id="KW-1185">Reference proteome</keyword>
<feature type="transmembrane region" description="Helical" evidence="1">
    <location>
        <begin position="72"/>
        <end position="90"/>
    </location>
</feature>
<evidence type="ECO:0000313" key="2">
    <source>
        <dbReference type="EMBL" id="RBN51743.1"/>
    </source>
</evidence>
<name>A0A366B542_9FLAO</name>
<organism evidence="2 3">
    <name type="scientific">Flavobacterium psychrolimnae</name>
    <dbReference type="NCBI Taxonomy" id="249351"/>
    <lineage>
        <taxon>Bacteria</taxon>
        <taxon>Pseudomonadati</taxon>
        <taxon>Bacteroidota</taxon>
        <taxon>Flavobacteriia</taxon>
        <taxon>Flavobacteriales</taxon>
        <taxon>Flavobacteriaceae</taxon>
        <taxon>Flavobacterium</taxon>
    </lineage>
</organism>
<feature type="transmembrane region" description="Helical" evidence="1">
    <location>
        <begin position="49"/>
        <end position="66"/>
    </location>
</feature>
<gene>
    <name evidence="2" type="ORF">DR980_00825</name>
</gene>
<dbReference type="OrthoDB" id="6400719at2"/>
<evidence type="ECO:0000256" key="1">
    <source>
        <dbReference type="SAM" id="Phobius"/>
    </source>
</evidence>
<dbReference type="EMBL" id="QNUX01000001">
    <property type="protein sequence ID" value="RBN51743.1"/>
    <property type="molecule type" value="Genomic_DNA"/>
</dbReference>
<protein>
    <recommendedName>
        <fullName evidence="4">DUF4870 domain-containing protein</fullName>
    </recommendedName>
</protein>
<dbReference type="Proteomes" id="UP000253676">
    <property type="component" value="Unassembled WGS sequence"/>
</dbReference>